<dbReference type="Proteomes" id="UP001444661">
    <property type="component" value="Unassembled WGS sequence"/>
</dbReference>
<name>A0ABR1S2V6_9PEZI</name>
<keyword evidence="2" id="KW-1185">Reference proteome</keyword>
<gene>
    <name evidence="1" type="ORF">PG993_012419</name>
</gene>
<evidence type="ECO:0000313" key="2">
    <source>
        <dbReference type="Proteomes" id="UP001444661"/>
    </source>
</evidence>
<reference evidence="1 2" key="1">
    <citation type="submission" date="2023-01" db="EMBL/GenBank/DDBJ databases">
        <title>Analysis of 21 Apiospora genomes using comparative genomics revels a genus with tremendous synthesis potential of carbohydrate active enzymes and secondary metabolites.</title>
        <authorList>
            <person name="Sorensen T."/>
        </authorList>
    </citation>
    <scope>NUCLEOTIDE SEQUENCE [LARGE SCALE GENOMIC DNA]</scope>
    <source>
        <strain evidence="1 2">CBS 33761</strain>
    </source>
</reference>
<dbReference type="EMBL" id="JAQQWK010000011">
    <property type="protein sequence ID" value="KAK8024353.1"/>
    <property type="molecule type" value="Genomic_DNA"/>
</dbReference>
<protein>
    <submittedName>
        <fullName evidence="1">Uncharacterized protein</fullName>
    </submittedName>
</protein>
<evidence type="ECO:0000313" key="1">
    <source>
        <dbReference type="EMBL" id="KAK8024353.1"/>
    </source>
</evidence>
<sequence>MQKVVEEKPFGSDAICLRLPGLAADNIMFDRDADGNPVITGVIGWGDSIYVVTGLKEGESILRTPNPLLTAITAENEEIKRVFTEAIGEDWIAEAEDERLALARALVDFSRDVVYPNPTHPPVAKKEAWKAMAEGIPDIADPEFEGKLQKVAEAAEGHQELSNPLW</sequence>
<organism evidence="1 2">
    <name type="scientific">Apiospora rasikravindrae</name>
    <dbReference type="NCBI Taxonomy" id="990691"/>
    <lineage>
        <taxon>Eukaryota</taxon>
        <taxon>Fungi</taxon>
        <taxon>Dikarya</taxon>
        <taxon>Ascomycota</taxon>
        <taxon>Pezizomycotina</taxon>
        <taxon>Sordariomycetes</taxon>
        <taxon>Xylariomycetidae</taxon>
        <taxon>Amphisphaeriales</taxon>
        <taxon>Apiosporaceae</taxon>
        <taxon>Apiospora</taxon>
    </lineage>
</organism>
<accession>A0ABR1S2V6</accession>
<proteinExistence type="predicted"/>
<comment type="caution">
    <text evidence="1">The sequence shown here is derived from an EMBL/GenBank/DDBJ whole genome shotgun (WGS) entry which is preliminary data.</text>
</comment>